<evidence type="ECO:0000256" key="1">
    <source>
        <dbReference type="ARBA" id="ARBA00023015"/>
    </source>
</evidence>
<dbReference type="Pfam" id="PF00196">
    <property type="entry name" value="GerE"/>
    <property type="match status" value="1"/>
</dbReference>
<organism evidence="5 6">
    <name type="scientific">Rhizobium hainanense</name>
    <dbReference type="NCBI Taxonomy" id="52131"/>
    <lineage>
        <taxon>Bacteria</taxon>
        <taxon>Pseudomonadati</taxon>
        <taxon>Pseudomonadota</taxon>
        <taxon>Alphaproteobacteria</taxon>
        <taxon>Hyphomicrobiales</taxon>
        <taxon>Rhizobiaceae</taxon>
        <taxon>Rhizobium/Agrobacterium group</taxon>
        <taxon>Rhizobium</taxon>
    </lineage>
</organism>
<name>A0A1C3W9F1_9HYPH</name>
<evidence type="ECO:0000256" key="3">
    <source>
        <dbReference type="ARBA" id="ARBA00023163"/>
    </source>
</evidence>
<sequence length="210" mass="23460">MSPVQIPITSLQSFGLATARLCNVRTAAEFRSVLGKFFPELEEPLDAHIELDPWDRAEWQQQRECLEYRVYSNSPAQDVHHYLARNHTTAARCMILSFYAESRIVAVLRIIAANGEPLSQSVIALIMAIAAHAHAALQRICINVENLSVREREVACLVASGFRDREIGDLLGISFSTVRTHINKALNRLNCPNRTKLAALILQEGLTTRA</sequence>
<dbReference type="PANTHER" id="PTHR44688">
    <property type="entry name" value="DNA-BINDING TRANSCRIPTIONAL ACTIVATOR DEVR_DOSR"/>
    <property type="match status" value="1"/>
</dbReference>
<evidence type="ECO:0000259" key="4">
    <source>
        <dbReference type="PROSITE" id="PS50043"/>
    </source>
</evidence>
<dbReference type="Proteomes" id="UP000186228">
    <property type="component" value="Unassembled WGS sequence"/>
</dbReference>
<dbReference type="SUPFAM" id="SSF46894">
    <property type="entry name" value="C-terminal effector domain of the bipartite response regulators"/>
    <property type="match status" value="1"/>
</dbReference>
<dbReference type="InterPro" id="IPR016032">
    <property type="entry name" value="Sig_transdc_resp-reg_C-effctor"/>
</dbReference>
<dbReference type="Gene3D" id="1.10.10.10">
    <property type="entry name" value="Winged helix-like DNA-binding domain superfamily/Winged helix DNA-binding domain"/>
    <property type="match status" value="1"/>
</dbReference>
<dbReference type="PRINTS" id="PR00038">
    <property type="entry name" value="HTHLUXR"/>
</dbReference>
<keyword evidence="2" id="KW-0238">DNA-binding</keyword>
<keyword evidence="1" id="KW-0805">Transcription regulation</keyword>
<dbReference type="InterPro" id="IPR036388">
    <property type="entry name" value="WH-like_DNA-bd_sf"/>
</dbReference>
<dbReference type="SMART" id="SM00421">
    <property type="entry name" value="HTH_LUXR"/>
    <property type="match status" value="1"/>
</dbReference>
<dbReference type="InterPro" id="IPR000792">
    <property type="entry name" value="Tscrpt_reg_LuxR_C"/>
</dbReference>
<accession>A0A1C3W9F1</accession>
<dbReference type="GO" id="GO:0003677">
    <property type="term" value="F:DNA binding"/>
    <property type="evidence" value="ECO:0007669"/>
    <property type="project" value="UniProtKB-KW"/>
</dbReference>
<reference evidence="6" key="1">
    <citation type="submission" date="2016-08" db="EMBL/GenBank/DDBJ databases">
        <authorList>
            <person name="Varghese N."/>
            <person name="Submissions Spin"/>
        </authorList>
    </citation>
    <scope>NUCLEOTIDE SEQUENCE [LARGE SCALE GENOMIC DNA]</scope>
    <source>
        <strain evidence="6">CCBAU 57015</strain>
    </source>
</reference>
<evidence type="ECO:0000256" key="2">
    <source>
        <dbReference type="ARBA" id="ARBA00023125"/>
    </source>
</evidence>
<evidence type="ECO:0000313" key="5">
    <source>
        <dbReference type="EMBL" id="SCB36531.1"/>
    </source>
</evidence>
<keyword evidence="3" id="KW-0804">Transcription</keyword>
<dbReference type="PANTHER" id="PTHR44688:SF16">
    <property type="entry name" value="DNA-BINDING TRANSCRIPTIONAL ACTIVATOR DEVR_DOSR"/>
    <property type="match status" value="1"/>
</dbReference>
<dbReference type="RefSeq" id="WP_075856316.1">
    <property type="nucleotide sequence ID" value="NZ_FMAC01000013.1"/>
</dbReference>
<dbReference type="OrthoDB" id="5914438at2"/>
<dbReference type="CDD" id="cd06170">
    <property type="entry name" value="LuxR_C_like"/>
    <property type="match status" value="1"/>
</dbReference>
<dbReference type="AlphaFoldDB" id="A0A1C3W9F1"/>
<feature type="domain" description="HTH luxR-type" evidence="4">
    <location>
        <begin position="140"/>
        <end position="205"/>
    </location>
</feature>
<evidence type="ECO:0000313" key="6">
    <source>
        <dbReference type="Proteomes" id="UP000186228"/>
    </source>
</evidence>
<dbReference type="STRING" id="52131.GA0061100_11399"/>
<dbReference type="EMBL" id="FMAC01000013">
    <property type="protein sequence ID" value="SCB36531.1"/>
    <property type="molecule type" value="Genomic_DNA"/>
</dbReference>
<proteinExistence type="predicted"/>
<protein>
    <submittedName>
        <fullName evidence="5">Regulatory protein, luxR family</fullName>
    </submittedName>
</protein>
<dbReference type="GO" id="GO:0006355">
    <property type="term" value="P:regulation of DNA-templated transcription"/>
    <property type="evidence" value="ECO:0007669"/>
    <property type="project" value="InterPro"/>
</dbReference>
<keyword evidence="6" id="KW-1185">Reference proteome</keyword>
<dbReference type="PROSITE" id="PS50043">
    <property type="entry name" value="HTH_LUXR_2"/>
    <property type="match status" value="1"/>
</dbReference>
<gene>
    <name evidence="5" type="ORF">GA0061100_11399</name>
</gene>